<evidence type="ECO:0008006" key="3">
    <source>
        <dbReference type="Google" id="ProtNLM"/>
    </source>
</evidence>
<dbReference type="EMBL" id="VCGU01000003">
    <property type="protein sequence ID" value="TRY78662.1"/>
    <property type="molecule type" value="Genomic_DNA"/>
</dbReference>
<gene>
    <name evidence="1" type="ORF">TCAL_14411</name>
</gene>
<sequence>MGGIQAKEGSLAEVHAVRGGQLILRVASSQTSGRPSASRQNSSSKLNLLIPFDGRCYILEQSMDVLEKVFLQLSPRELALLCLTCRTMNLVVSEFLNHYCASYNVRMRLKQFYQRNQDLLLPKEIVLKDRLDANSKHQLLLYSALNQFVGEVRRVSLCEVDQFDLLANDPKNIMKERDVALNREVVVIKRISWFYFKHTFQNVQPGSYSLQIRVRLSNARWDSHREPQVPCQIRVCQVIQGSPIRTLSSIQIDPKSWSKIETHQYLPELDGSAQVIFDRDSDWFFLRLNPFPIGSPSSSSDIQIEFDDTENPNRKHGVIMDFLELRSIVKPFGQV</sequence>
<keyword evidence="2" id="KW-1185">Reference proteome</keyword>
<evidence type="ECO:0000313" key="1">
    <source>
        <dbReference type="EMBL" id="TRY78662.1"/>
    </source>
</evidence>
<comment type="caution">
    <text evidence="1">The sequence shown here is derived from an EMBL/GenBank/DDBJ whole genome shotgun (WGS) entry which is preliminary data.</text>
</comment>
<proteinExistence type="predicted"/>
<organism evidence="1 2">
    <name type="scientific">Tigriopus californicus</name>
    <name type="common">Marine copepod</name>
    <dbReference type="NCBI Taxonomy" id="6832"/>
    <lineage>
        <taxon>Eukaryota</taxon>
        <taxon>Metazoa</taxon>
        <taxon>Ecdysozoa</taxon>
        <taxon>Arthropoda</taxon>
        <taxon>Crustacea</taxon>
        <taxon>Multicrustacea</taxon>
        <taxon>Hexanauplia</taxon>
        <taxon>Copepoda</taxon>
        <taxon>Harpacticoida</taxon>
        <taxon>Harpacticidae</taxon>
        <taxon>Tigriopus</taxon>
    </lineage>
</organism>
<reference evidence="1 2" key="1">
    <citation type="journal article" date="2018" name="Nat. Ecol. Evol.">
        <title>Genomic signatures of mitonuclear coevolution across populations of Tigriopus californicus.</title>
        <authorList>
            <person name="Barreto F.S."/>
            <person name="Watson E.T."/>
            <person name="Lima T.G."/>
            <person name="Willett C.S."/>
            <person name="Edmands S."/>
            <person name="Li W."/>
            <person name="Burton R.S."/>
        </authorList>
    </citation>
    <scope>NUCLEOTIDE SEQUENCE [LARGE SCALE GENOMIC DNA]</scope>
    <source>
        <strain evidence="1 2">San Diego</strain>
    </source>
</reference>
<accession>A0A553PLV6</accession>
<dbReference type="CDD" id="cd09917">
    <property type="entry name" value="F-box_SF"/>
    <property type="match status" value="1"/>
</dbReference>
<protein>
    <recommendedName>
        <fullName evidence="3">F-box domain-containing protein</fullName>
    </recommendedName>
</protein>
<dbReference type="InterPro" id="IPR036047">
    <property type="entry name" value="F-box-like_dom_sf"/>
</dbReference>
<dbReference type="AlphaFoldDB" id="A0A553PLV6"/>
<name>A0A553PLV6_TIGCA</name>
<dbReference type="Proteomes" id="UP000318571">
    <property type="component" value="Chromosome 11"/>
</dbReference>
<dbReference type="SUPFAM" id="SSF81383">
    <property type="entry name" value="F-box domain"/>
    <property type="match status" value="1"/>
</dbReference>
<evidence type="ECO:0000313" key="2">
    <source>
        <dbReference type="Proteomes" id="UP000318571"/>
    </source>
</evidence>